<dbReference type="OrthoDB" id="9806505at2"/>
<dbReference type="InterPro" id="IPR029039">
    <property type="entry name" value="Flavoprotein-like_sf"/>
</dbReference>
<evidence type="ECO:0000313" key="1">
    <source>
        <dbReference type="EMBL" id="RMA42927.1"/>
    </source>
</evidence>
<protein>
    <recommendedName>
        <fullName evidence="3">Flavodoxin family protein</fullName>
    </recommendedName>
</protein>
<dbReference type="Gene3D" id="3.40.50.360">
    <property type="match status" value="1"/>
</dbReference>
<dbReference type="EMBL" id="RCNT01000002">
    <property type="protein sequence ID" value="RMA42927.1"/>
    <property type="molecule type" value="Genomic_DNA"/>
</dbReference>
<comment type="caution">
    <text evidence="1">The sequence shown here is derived from an EMBL/GenBank/DDBJ whole genome shotgun (WGS) entry which is preliminary data.</text>
</comment>
<dbReference type="Proteomes" id="UP000281343">
    <property type="component" value="Unassembled WGS sequence"/>
</dbReference>
<keyword evidence="2" id="KW-1185">Reference proteome</keyword>
<sequence>MTTRIVSYSRTGRSRALAEDLARALDGGISEITCSRYGGPLGYLRAGYDSYYSCLPEIDVAPPIGPANWLVIVAPVWVTHLATPTRRFLRAHRHLPPVAGVAVTRGGHGLLDTLREEVAAARPGFDTPLLALTGKPDEPRGRKLAEFVEAVRLVQSAPASLRVA</sequence>
<reference evidence="1 2" key="1">
    <citation type="submission" date="2018-10" db="EMBL/GenBank/DDBJ databases">
        <authorList>
            <person name="Jung H.S."/>
            <person name="Jeon C.O."/>
        </authorList>
    </citation>
    <scope>NUCLEOTIDE SEQUENCE [LARGE SCALE GENOMIC DNA]</scope>
    <source>
        <strain evidence="1 2">MA-7-27</strain>
    </source>
</reference>
<evidence type="ECO:0008006" key="3">
    <source>
        <dbReference type="Google" id="ProtNLM"/>
    </source>
</evidence>
<gene>
    <name evidence="1" type="ORF">D9R08_04565</name>
</gene>
<dbReference type="SUPFAM" id="SSF52218">
    <property type="entry name" value="Flavoproteins"/>
    <property type="match status" value="1"/>
</dbReference>
<accession>A0A3L9Y766</accession>
<dbReference type="RefSeq" id="WP_121896864.1">
    <property type="nucleotide sequence ID" value="NZ_RCNT01000002.1"/>
</dbReference>
<proteinExistence type="predicted"/>
<evidence type="ECO:0000313" key="2">
    <source>
        <dbReference type="Proteomes" id="UP000281343"/>
    </source>
</evidence>
<name>A0A3L9Y766_9RHOB</name>
<dbReference type="AlphaFoldDB" id="A0A3L9Y766"/>
<organism evidence="1 2">
    <name type="scientific">Rhodophyticola porphyridii</name>
    <dbReference type="NCBI Taxonomy" id="1852017"/>
    <lineage>
        <taxon>Bacteria</taxon>
        <taxon>Pseudomonadati</taxon>
        <taxon>Pseudomonadota</taxon>
        <taxon>Alphaproteobacteria</taxon>
        <taxon>Rhodobacterales</taxon>
        <taxon>Roseobacteraceae</taxon>
        <taxon>Rhodophyticola</taxon>
    </lineage>
</organism>